<name>A0A2H9ZXS3_9ASPA</name>
<gene>
    <name evidence="1" type="ORF">AXF42_Ash015839</name>
</gene>
<evidence type="ECO:0000313" key="1">
    <source>
        <dbReference type="EMBL" id="PKA48076.1"/>
    </source>
</evidence>
<dbReference type="EMBL" id="KZ452995">
    <property type="protein sequence ID" value="PKA48076.1"/>
    <property type="molecule type" value="Genomic_DNA"/>
</dbReference>
<accession>A0A2H9ZXS3</accession>
<dbReference type="Proteomes" id="UP000236161">
    <property type="component" value="Unassembled WGS sequence"/>
</dbReference>
<organism evidence="1 2">
    <name type="scientific">Apostasia shenzhenica</name>
    <dbReference type="NCBI Taxonomy" id="1088818"/>
    <lineage>
        <taxon>Eukaryota</taxon>
        <taxon>Viridiplantae</taxon>
        <taxon>Streptophyta</taxon>
        <taxon>Embryophyta</taxon>
        <taxon>Tracheophyta</taxon>
        <taxon>Spermatophyta</taxon>
        <taxon>Magnoliopsida</taxon>
        <taxon>Liliopsida</taxon>
        <taxon>Asparagales</taxon>
        <taxon>Orchidaceae</taxon>
        <taxon>Apostasioideae</taxon>
        <taxon>Apostasia</taxon>
    </lineage>
</organism>
<reference evidence="1 2" key="1">
    <citation type="journal article" date="2017" name="Nature">
        <title>The Apostasia genome and the evolution of orchids.</title>
        <authorList>
            <person name="Zhang G.Q."/>
            <person name="Liu K.W."/>
            <person name="Li Z."/>
            <person name="Lohaus R."/>
            <person name="Hsiao Y.Y."/>
            <person name="Niu S.C."/>
            <person name="Wang J.Y."/>
            <person name="Lin Y.C."/>
            <person name="Xu Q."/>
            <person name="Chen L.J."/>
            <person name="Yoshida K."/>
            <person name="Fujiwara S."/>
            <person name="Wang Z.W."/>
            <person name="Zhang Y.Q."/>
            <person name="Mitsuda N."/>
            <person name="Wang M."/>
            <person name="Liu G.H."/>
            <person name="Pecoraro L."/>
            <person name="Huang H.X."/>
            <person name="Xiao X.J."/>
            <person name="Lin M."/>
            <person name="Wu X.Y."/>
            <person name="Wu W.L."/>
            <person name="Chen Y.Y."/>
            <person name="Chang S.B."/>
            <person name="Sakamoto S."/>
            <person name="Ohme-Takagi M."/>
            <person name="Yagi M."/>
            <person name="Zeng S.J."/>
            <person name="Shen C.Y."/>
            <person name="Yeh C.M."/>
            <person name="Luo Y.B."/>
            <person name="Tsai W.C."/>
            <person name="Van de Peer Y."/>
            <person name="Liu Z.J."/>
        </authorList>
    </citation>
    <scope>NUCLEOTIDE SEQUENCE [LARGE SCALE GENOMIC DNA]</scope>
    <source>
        <strain evidence="2">cv. Shenzhen</strain>
        <tissue evidence="1">Stem</tissue>
    </source>
</reference>
<sequence length="148" mass="16295">MAGKSENSQTLQFPARNLTVYQKSDPSKLKLERDGEDELLLILFGDSIVLEGSVDWSQLVQNNKYKLALTAKLTGYRDITIRIIAQPPFQQVLSKDINLSPSGELKVLNGPEFQVTGTGVMKYFVIVVGNVPPDSTLYVKGVDAIPIV</sequence>
<protein>
    <submittedName>
        <fullName evidence="1">Uncharacterized protein</fullName>
    </submittedName>
</protein>
<evidence type="ECO:0000313" key="2">
    <source>
        <dbReference type="Proteomes" id="UP000236161"/>
    </source>
</evidence>
<keyword evidence="2" id="KW-1185">Reference proteome</keyword>
<proteinExistence type="predicted"/>
<dbReference type="AlphaFoldDB" id="A0A2H9ZXS3"/>